<evidence type="ECO:0000313" key="1">
    <source>
        <dbReference type="EMBL" id="KID83203.1"/>
    </source>
</evidence>
<sequence length="154" mass="17605">MKSVLCGRRDGNGTDPVQVAGLPSAKSKKEFWERRGLGLEAPIKTSGMLWTHRNLIDWRRGRLAPATLIGLYIPSSPLQSRLTSQKNIQGLSTTQLTVEYIVQEWVQEAGEAFQEHRDRKGHELAERIAKLCAEETTRAYNQHLLDEMQSYWDR</sequence>
<dbReference type="Proteomes" id="UP000031192">
    <property type="component" value="Unassembled WGS sequence"/>
</dbReference>
<keyword evidence="2" id="KW-1185">Reference proteome</keyword>
<organism evidence="1 2">
    <name type="scientific">Metarhizium guizhouense (strain ARSEF 977)</name>
    <dbReference type="NCBI Taxonomy" id="1276136"/>
    <lineage>
        <taxon>Eukaryota</taxon>
        <taxon>Fungi</taxon>
        <taxon>Dikarya</taxon>
        <taxon>Ascomycota</taxon>
        <taxon>Pezizomycotina</taxon>
        <taxon>Sordariomycetes</taxon>
        <taxon>Hypocreomycetidae</taxon>
        <taxon>Hypocreales</taxon>
        <taxon>Clavicipitaceae</taxon>
        <taxon>Metarhizium</taxon>
    </lineage>
</organism>
<dbReference type="EMBL" id="AZNH01000064">
    <property type="protein sequence ID" value="KID83203.1"/>
    <property type="molecule type" value="Genomic_DNA"/>
</dbReference>
<comment type="caution">
    <text evidence="1">The sequence shown here is derived from an EMBL/GenBank/DDBJ whole genome shotgun (WGS) entry which is preliminary data.</text>
</comment>
<dbReference type="AlphaFoldDB" id="A0A0B4GKX3"/>
<dbReference type="HOGENOM" id="CLU_1704647_0_0_1"/>
<protein>
    <submittedName>
        <fullName evidence="1">Uncharacterized protein</fullName>
    </submittedName>
</protein>
<proteinExistence type="predicted"/>
<accession>A0A0B4GKX3</accession>
<dbReference type="OrthoDB" id="5096121at2759"/>
<gene>
    <name evidence="1" type="ORF">MGU_09484</name>
</gene>
<name>A0A0B4GKX3_METGA</name>
<evidence type="ECO:0000313" key="2">
    <source>
        <dbReference type="Proteomes" id="UP000031192"/>
    </source>
</evidence>
<reference evidence="1 2" key="1">
    <citation type="journal article" date="2014" name="Proc. Natl. Acad. Sci. U.S.A.">
        <title>Trajectory and genomic determinants of fungal-pathogen speciation and host adaptation.</title>
        <authorList>
            <person name="Hu X."/>
            <person name="Xiao G."/>
            <person name="Zheng P."/>
            <person name="Shang Y."/>
            <person name="Su Y."/>
            <person name="Zhang X."/>
            <person name="Liu X."/>
            <person name="Zhan S."/>
            <person name="St Leger R.J."/>
            <person name="Wang C."/>
        </authorList>
    </citation>
    <scope>NUCLEOTIDE SEQUENCE [LARGE SCALE GENOMIC DNA]</scope>
    <source>
        <strain evidence="1 2">ARSEF 977</strain>
    </source>
</reference>